<feature type="region of interest" description="Disordered" evidence="1">
    <location>
        <begin position="1"/>
        <end position="55"/>
    </location>
</feature>
<evidence type="ECO:0000313" key="2">
    <source>
        <dbReference type="EMBL" id="CAA9579981.1"/>
    </source>
</evidence>
<feature type="non-terminal residue" evidence="2">
    <location>
        <position position="55"/>
    </location>
</feature>
<keyword evidence="2" id="KW-0689">Ribosomal protein</keyword>
<gene>
    <name evidence="2" type="ORF">AVDCRST_MAG59-4608</name>
</gene>
<feature type="compositionally biased region" description="Basic and acidic residues" evidence="1">
    <location>
        <begin position="1"/>
        <end position="20"/>
    </location>
</feature>
<evidence type="ECO:0000256" key="1">
    <source>
        <dbReference type="SAM" id="MobiDB-lite"/>
    </source>
</evidence>
<proteinExistence type="predicted"/>
<dbReference type="EMBL" id="CADCWF010000337">
    <property type="protein sequence ID" value="CAA9579981.1"/>
    <property type="molecule type" value="Genomic_DNA"/>
</dbReference>
<protein>
    <submittedName>
        <fullName evidence="2">LSU ribosomal protein L36p @ LSU ribosomal protein L36p, zinc-dependent</fullName>
    </submittedName>
</protein>
<sequence>ETGSDGRGRLSAGRREHDEGIGFGDAAVREVPGRSPARSDPGDLQQPAAQAAARL</sequence>
<organism evidence="2">
    <name type="scientific">uncultured Thermomicrobiales bacterium</name>
    <dbReference type="NCBI Taxonomy" id="1645740"/>
    <lineage>
        <taxon>Bacteria</taxon>
        <taxon>Pseudomonadati</taxon>
        <taxon>Thermomicrobiota</taxon>
        <taxon>Thermomicrobia</taxon>
        <taxon>Thermomicrobiales</taxon>
        <taxon>environmental samples</taxon>
    </lineage>
</organism>
<accession>A0A6J4VMI0</accession>
<name>A0A6J4VMI0_9BACT</name>
<reference evidence="2" key="1">
    <citation type="submission" date="2020-02" db="EMBL/GenBank/DDBJ databases">
        <authorList>
            <person name="Meier V. D."/>
        </authorList>
    </citation>
    <scope>NUCLEOTIDE SEQUENCE</scope>
    <source>
        <strain evidence="2">AVDCRST_MAG59</strain>
    </source>
</reference>
<keyword evidence="2" id="KW-0687">Ribonucleoprotein</keyword>
<feature type="non-terminal residue" evidence="2">
    <location>
        <position position="1"/>
    </location>
</feature>
<feature type="compositionally biased region" description="Low complexity" evidence="1">
    <location>
        <begin position="45"/>
        <end position="55"/>
    </location>
</feature>
<dbReference type="GO" id="GO:0005840">
    <property type="term" value="C:ribosome"/>
    <property type="evidence" value="ECO:0007669"/>
    <property type="project" value="UniProtKB-KW"/>
</dbReference>
<dbReference type="AlphaFoldDB" id="A0A6J4VMI0"/>